<protein>
    <submittedName>
        <fullName evidence="2">Putative secreted protein</fullName>
    </submittedName>
</protein>
<accession>A0A6B0TVH3</accession>
<organism evidence="2">
    <name type="scientific">Ixodes ricinus</name>
    <name type="common">Common tick</name>
    <name type="synonym">Acarus ricinus</name>
    <dbReference type="NCBI Taxonomy" id="34613"/>
    <lineage>
        <taxon>Eukaryota</taxon>
        <taxon>Metazoa</taxon>
        <taxon>Ecdysozoa</taxon>
        <taxon>Arthropoda</taxon>
        <taxon>Chelicerata</taxon>
        <taxon>Arachnida</taxon>
        <taxon>Acari</taxon>
        <taxon>Parasitiformes</taxon>
        <taxon>Ixodida</taxon>
        <taxon>Ixodoidea</taxon>
        <taxon>Ixodidae</taxon>
        <taxon>Ixodinae</taxon>
        <taxon>Ixodes</taxon>
    </lineage>
</organism>
<name>A0A6B0TVH3_IXORI</name>
<feature type="compositionally biased region" description="Polar residues" evidence="1">
    <location>
        <begin position="56"/>
        <end position="79"/>
    </location>
</feature>
<sequence length="79" mass="8176">MLGPRPGVLELIVSEVLTVTVAAAERRTAVRTTVSALDRGLPRSAPTAREGEVTPSPATVSPSLNLNTEFFSNTGSSAP</sequence>
<evidence type="ECO:0000256" key="1">
    <source>
        <dbReference type="SAM" id="MobiDB-lite"/>
    </source>
</evidence>
<proteinExistence type="predicted"/>
<evidence type="ECO:0000313" key="2">
    <source>
        <dbReference type="EMBL" id="MXU84079.1"/>
    </source>
</evidence>
<reference evidence="2" key="1">
    <citation type="submission" date="2019-12" db="EMBL/GenBank/DDBJ databases">
        <title>An insight into the sialome of adult female Ixodes ricinus ticks feeding for 6 days.</title>
        <authorList>
            <person name="Perner J."/>
            <person name="Ribeiro J.M.C."/>
        </authorList>
    </citation>
    <scope>NUCLEOTIDE SEQUENCE</scope>
    <source>
        <strain evidence="2">Semi-engorged</strain>
        <tissue evidence="2">Salivary glands</tissue>
    </source>
</reference>
<dbReference type="EMBL" id="GIFC01001996">
    <property type="protein sequence ID" value="MXU84079.1"/>
    <property type="molecule type" value="Transcribed_RNA"/>
</dbReference>
<feature type="region of interest" description="Disordered" evidence="1">
    <location>
        <begin position="38"/>
        <end position="79"/>
    </location>
</feature>
<dbReference type="AlphaFoldDB" id="A0A6B0TVH3"/>